<dbReference type="Proteomes" id="UP001296921">
    <property type="component" value="Unassembled WGS sequence"/>
</dbReference>
<gene>
    <name evidence="2" type="ORF">I2494_19725</name>
</gene>
<name>A0ABS1IVW5_9GAMM</name>
<dbReference type="EMBL" id="JADRCR010000018">
    <property type="protein sequence ID" value="MBK5145901.1"/>
    <property type="molecule type" value="Genomic_DNA"/>
</dbReference>
<sequence>MSKMHQIKRNAVWFTLLGPLIGLLVAIPVMQIILDYPFPLFPYFANRLSLLLVLTYIWGSLPALSAGIITACFSPFYQKLSFFALVGALTSALFSIIMTVYLSDFDLEIVGLSTFCGTVSSVIMYQTLRYLQGEPPAQKTHACL</sequence>
<keyword evidence="1" id="KW-0812">Transmembrane</keyword>
<feature type="transmembrane region" description="Helical" evidence="1">
    <location>
        <begin position="53"/>
        <end position="73"/>
    </location>
</feature>
<dbReference type="RefSeq" id="WP_218468692.1">
    <property type="nucleotide sequence ID" value="NZ_JADRCR010000018.1"/>
</dbReference>
<reference evidence="2 3" key="1">
    <citation type="submission" date="2020-11" db="EMBL/GenBank/DDBJ databases">
        <title>Insectihabitans protaetiae gen. nov. sp. nov. and Insectihabitans allomyrinae sp. nov., isolated from larvae of Protaetia brevitarsis seulensis and Allomyrina dichotoma, respectively.</title>
        <authorList>
            <person name="Lee S.D."/>
            <person name="Byeon Y.-S."/>
            <person name="Kim S.-M."/>
            <person name="Yang H.L."/>
            <person name="Kim I.S."/>
        </authorList>
    </citation>
    <scope>NUCLEOTIDE SEQUENCE [LARGE SCALE GENOMIC DNA]</scope>
    <source>
        <strain evidence="2 3">BWR-B9</strain>
    </source>
</reference>
<evidence type="ECO:0000313" key="3">
    <source>
        <dbReference type="Proteomes" id="UP001296921"/>
    </source>
</evidence>
<feature type="transmembrane region" description="Helical" evidence="1">
    <location>
        <begin position="12"/>
        <end position="33"/>
    </location>
</feature>
<proteinExistence type="predicted"/>
<accession>A0ABS1IVW5</accession>
<keyword evidence="3" id="KW-1185">Reference proteome</keyword>
<organism evidence="2 3">
    <name type="scientific">Limnobaculum allomyrinae</name>
    <dbReference type="NCBI Taxonomy" id="2791986"/>
    <lineage>
        <taxon>Bacteria</taxon>
        <taxon>Pseudomonadati</taxon>
        <taxon>Pseudomonadota</taxon>
        <taxon>Gammaproteobacteria</taxon>
        <taxon>Enterobacterales</taxon>
        <taxon>Budviciaceae</taxon>
        <taxon>Limnobaculum</taxon>
    </lineage>
</organism>
<evidence type="ECO:0000313" key="2">
    <source>
        <dbReference type="EMBL" id="MBK5145901.1"/>
    </source>
</evidence>
<keyword evidence="1" id="KW-1133">Transmembrane helix</keyword>
<comment type="caution">
    <text evidence="2">The sequence shown here is derived from an EMBL/GenBank/DDBJ whole genome shotgun (WGS) entry which is preliminary data.</text>
</comment>
<keyword evidence="1" id="KW-0472">Membrane</keyword>
<evidence type="ECO:0000256" key="1">
    <source>
        <dbReference type="SAM" id="Phobius"/>
    </source>
</evidence>
<protein>
    <submittedName>
        <fullName evidence="2">Uncharacterized protein</fullName>
    </submittedName>
</protein>
<feature type="transmembrane region" description="Helical" evidence="1">
    <location>
        <begin position="80"/>
        <end position="103"/>
    </location>
</feature>